<protein>
    <submittedName>
        <fullName evidence="1">Uncharacterized protein</fullName>
    </submittedName>
</protein>
<name>A0ACD0NNH7_9BASI</name>
<gene>
    <name evidence="1" type="ORF">IE53DRAFT_321357</name>
</gene>
<reference evidence="1 2" key="1">
    <citation type="journal article" date="2018" name="Mol. Biol. Evol.">
        <title>Broad Genomic Sampling Reveals a Smut Pathogenic Ancestry of the Fungal Clade Ustilaginomycotina.</title>
        <authorList>
            <person name="Kijpornyongpan T."/>
            <person name="Mondo S.J."/>
            <person name="Barry K."/>
            <person name="Sandor L."/>
            <person name="Lee J."/>
            <person name="Lipzen A."/>
            <person name="Pangilinan J."/>
            <person name="LaButti K."/>
            <person name="Hainaut M."/>
            <person name="Henrissat B."/>
            <person name="Grigoriev I.V."/>
            <person name="Spatafora J.W."/>
            <person name="Aime M.C."/>
        </authorList>
    </citation>
    <scope>NUCLEOTIDE SEQUENCE [LARGE SCALE GENOMIC DNA]</scope>
    <source>
        <strain evidence="1 2">SA 807</strain>
    </source>
</reference>
<dbReference type="EMBL" id="KZ820454">
    <property type="protein sequence ID" value="PWN47359.1"/>
    <property type="molecule type" value="Genomic_DNA"/>
</dbReference>
<sequence length="250" mass="28623">MEQPTLRTTASGQPQPILDFSETISKVSDFLARFDLYAQHVKSTIQEEKHEYDAKKLQHSEDLKGLDAEIEDTKSAQKELWETVASERAADAAYRAKIQTLQSQRASLAQQSSEIQAEINELRTKLEAKKKAKQLQKAKLKAQAERNGPELEMLQSKTGCTITGTKANDKLKFSFSLINPDDWAKEYYFIIDVASPSYALSDMKPEIPESVVENLVSELNRTRKFYTFVKQMRSAIKEEIERRRLESRRS</sequence>
<keyword evidence="2" id="KW-1185">Reference proteome</keyword>
<proteinExistence type="predicted"/>
<evidence type="ECO:0000313" key="1">
    <source>
        <dbReference type="EMBL" id="PWN47359.1"/>
    </source>
</evidence>
<organism evidence="1 2">
    <name type="scientific">Violaceomyces palustris</name>
    <dbReference type="NCBI Taxonomy" id="1673888"/>
    <lineage>
        <taxon>Eukaryota</taxon>
        <taxon>Fungi</taxon>
        <taxon>Dikarya</taxon>
        <taxon>Basidiomycota</taxon>
        <taxon>Ustilaginomycotina</taxon>
        <taxon>Ustilaginomycetes</taxon>
        <taxon>Violaceomycetales</taxon>
        <taxon>Violaceomycetaceae</taxon>
        <taxon>Violaceomyces</taxon>
    </lineage>
</organism>
<accession>A0ACD0NNH7</accession>
<dbReference type="Proteomes" id="UP000245626">
    <property type="component" value="Unassembled WGS sequence"/>
</dbReference>
<evidence type="ECO:0000313" key="2">
    <source>
        <dbReference type="Proteomes" id="UP000245626"/>
    </source>
</evidence>